<name>A0AAV4JSP0_9GAST</name>
<organism evidence="2 3">
    <name type="scientific">Elysia marginata</name>
    <dbReference type="NCBI Taxonomy" id="1093978"/>
    <lineage>
        <taxon>Eukaryota</taxon>
        <taxon>Metazoa</taxon>
        <taxon>Spiralia</taxon>
        <taxon>Lophotrochozoa</taxon>
        <taxon>Mollusca</taxon>
        <taxon>Gastropoda</taxon>
        <taxon>Heterobranchia</taxon>
        <taxon>Euthyneura</taxon>
        <taxon>Panpulmonata</taxon>
        <taxon>Sacoglossa</taxon>
        <taxon>Placobranchoidea</taxon>
        <taxon>Plakobranchidae</taxon>
        <taxon>Elysia</taxon>
    </lineage>
</organism>
<protein>
    <submittedName>
        <fullName evidence="2">Uncharacterized protein</fullName>
    </submittedName>
</protein>
<reference evidence="2 3" key="1">
    <citation type="journal article" date="2021" name="Elife">
        <title>Chloroplast acquisition without the gene transfer in kleptoplastic sea slugs, Plakobranchus ocellatus.</title>
        <authorList>
            <person name="Maeda T."/>
            <person name="Takahashi S."/>
            <person name="Yoshida T."/>
            <person name="Shimamura S."/>
            <person name="Takaki Y."/>
            <person name="Nagai Y."/>
            <person name="Toyoda A."/>
            <person name="Suzuki Y."/>
            <person name="Arimoto A."/>
            <person name="Ishii H."/>
            <person name="Satoh N."/>
            <person name="Nishiyama T."/>
            <person name="Hasebe M."/>
            <person name="Maruyama T."/>
            <person name="Minagawa J."/>
            <person name="Obokata J."/>
            <person name="Shigenobu S."/>
        </authorList>
    </citation>
    <scope>NUCLEOTIDE SEQUENCE [LARGE SCALE GENOMIC DNA]</scope>
</reference>
<proteinExistence type="predicted"/>
<sequence>MTLVVRELLEKCTSVDHFAHVVITGCYRYVSQALAQPAKWLVHVWRNWWRATGWNPHRRRDRLPGQVYLGIPGPMHYMQSEGRPHYEKMPPSDRPPVPTPL</sequence>
<accession>A0AAV4JSP0</accession>
<evidence type="ECO:0000256" key="1">
    <source>
        <dbReference type="SAM" id="MobiDB-lite"/>
    </source>
</evidence>
<feature type="compositionally biased region" description="Basic and acidic residues" evidence="1">
    <location>
        <begin position="82"/>
        <end position="91"/>
    </location>
</feature>
<gene>
    <name evidence="2" type="ORF">ElyMa_003423200</name>
</gene>
<evidence type="ECO:0000313" key="2">
    <source>
        <dbReference type="EMBL" id="GFS24728.1"/>
    </source>
</evidence>
<dbReference type="EMBL" id="BMAT01007037">
    <property type="protein sequence ID" value="GFS24728.1"/>
    <property type="molecule type" value="Genomic_DNA"/>
</dbReference>
<keyword evidence="3" id="KW-1185">Reference proteome</keyword>
<dbReference type="Proteomes" id="UP000762676">
    <property type="component" value="Unassembled WGS sequence"/>
</dbReference>
<evidence type="ECO:0000313" key="3">
    <source>
        <dbReference type="Proteomes" id="UP000762676"/>
    </source>
</evidence>
<comment type="caution">
    <text evidence="2">The sequence shown here is derived from an EMBL/GenBank/DDBJ whole genome shotgun (WGS) entry which is preliminary data.</text>
</comment>
<dbReference type="AlphaFoldDB" id="A0AAV4JSP0"/>
<feature type="region of interest" description="Disordered" evidence="1">
    <location>
        <begin position="80"/>
        <end position="101"/>
    </location>
</feature>
<feature type="compositionally biased region" description="Pro residues" evidence="1">
    <location>
        <begin position="92"/>
        <end position="101"/>
    </location>
</feature>